<sequence length="119" mass="13545">LKFRGQKRFLEFFVQLLHKVLNEEKFQCVLEWAEGVEDDLKRRNKNFLGPDGISAQARSLTLRESTRAAGVQKGKNTSPSKKPKASPLKKPTKKNVSKKGPLREYLMKNPDAMNSSETQ</sequence>
<dbReference type="PANTHER" id="PTHR33487:SF1">
    <property type="entry name" value="CILIA- AND FLAGELLA-ASSOCIATED PROTEIN 54"/>
    <property type="match status" value="1"/>
</dbReference>
<keyword evidence="3" id="KW-1185">Reference proteome</keyword>
<dbReference type="OrthoDB" id="2104158at2759"/>
<evidence type="ECO:0000313" key="3">
    <source>
        <dbReference type="Proteomes" id="UP000276834"/>
    </source>
</evidence>
<feature type="non-terminal residue" evidence="2">
    <location>
        <position position="1"/>
    </location>
</feature>
<feature type="compositionally biased region" description="Low complexity" evidence="1">
    <location>
        <begin position="75"/>
        <end position="89"/>
    </location>
</feature>
<evidence type="ECO:0000256" key="1">
    <source>
        <dbReference type="SAM" id="MobiDB-lite"/>
    </source>
</evidence>
<evidence type="ECO:0000313" key="2">
    <source>
        <dbReference type="EMBL" id="RLW06340.1"/>
    </source>
</evidence>
<comment type="caution">
    <text evidence="2">The sequence shown here is derived from an EMBL/GenBank/DDBJ whole genome shotgun (WGS) entry which is preliminary data.</text>
</comment>
<proteinExistence type="predicted"/>
<feature type="region of interest" description="Disordered" evidence="1">
    <location>
        <begin position="43"/>
        <end position="119"/>
    </location>
</feature>
<protein>
    <submittedName>
        <fullName evidence="2">Uncharacterized protein</fullName>
    </submittedName>
</protein>
<dbReference type="EMBL" id="QUSF01000009">
    <property type="protein sequence ID" value="RLW06340.1"/>
    <property type="molecule type" value="Genomic_DNA"/>
</dbReference>
<dbReference type="GO" id="GO:0060271">
    <property type="term" value="P:cilium assembly"/>
    <property type="evidence" value="ECO:0007669"/>
    <property type="project" value="TreeGrafter"/>
</dbReference>
<reference evidence="2 3" key="1">
    <citation type="journal article" date="2018" name="Proc. R. Soc. B">
        <title>A non-coding region near Follistatin controls head colour polymorphism in the Gouldian finch.</title>
        <authorList>
            <person name="Toomey M.B."/>
            <person name="Marques C.I."/>
            <person name="Andrade P."/>
            <person name="Araujo P.M."/>
            <person name="Sabatino S."/>
            <person name="Gazda M.A."/>
            <person name="Afonso S."/>
            <person name="Lopes R.J."/>
            <person name="Corbo J.C."/>
            <person name="Carneiro M."/>
        </authorList>
    </citation>
    <scope>NUCLEOTIDE SEQUENCE [LARGE SCALE GENOMIC DNA]</scope>
    <source>
        <strain evidence="2">Red01</strain>
        <tissue evidence="2">Muscle</tissue>
    </source>
</reference>
<dbReference type="AlphaFoldDB" id="A0A3L8SR54"/>
<gene>
    <name evidence="2" type="ORF">DV515_00004611</name>
</gene>
<feature type="non-terminal residue" evidence="2">
    <location>
        <position position="119"/>
    </location>
</feature>
<accession>A0A3L8SR54</accession>
<dbReference type="Proteomes" id="UP000276834">
    <property type="component" value="Unassembled WGS sequence"/>
</dbReference>
<name>A0A3L8SR54_CHLGU</name>
<dbReference type="PANTHER" id="PTHR33487">
    <property type="entry name" value="CILIA- AND FLAGELLA-ASSOCIATED PROTEIN 54"/>
    <property type="match status" value="1"/>
</dbReference>
<organism evidence="2 3">
    <name type="scientific">Chloebia gouldiae</name>
    <name type="common">Gouldian finch</name>
    <name type="synonym">Erythrura gouldiae</name>
    <dbReference type="NCBI Taxonomy" id="44316"/>
    <lineage>
        <taxon>Eukaryota</taxon>
        <taxon>Metazoa</taxon>
        <taxon>Chordata</taxon>
        <taxon>Craniata</taxon>
        <taxon>Vertebrata</taxon>
        <taxon>Euteleostomi</taxon>
        <taxon>Archelosauria</taxon>
        <taxon>Archosauria</taxon>
        <taxon>Dinosauria</taxon>
        <taxon>Saurischia</taxon>
        <taxon>Theropoda</taxon>
        <taxon>Coelurosauria</taxon>
        <taxon>Aves</taxon>
        <taxon>Neognathae</taxon>
        <taxon>Neoaves</taxon>
        <taxon>Telluraves</taxon>
        <taxon>Australaves</taxon>
        <taxon>Passeriformes</taxon>
        <taxon>Passeroidea</taxon>
        <taxon>Passeridae</taxon>
        <taxon>Chloebia</taxon>
    </lineage>
</organism>